<proteinExistence type="predicted"/>
<dbReference type="InterPro" id="IPR021509">
    <property type="entry name" value="DUF3169"/>
</dbReference>
<feature type="transmembrane region" description="Helical" evidence="1">
    <location>
        <begin position="171"/>
        <end position="191"/>
    </location>
</feature>
<feature type="transmembrane region" description="Helical" evidence="1">
    <location>
        <begin position="83"/>
        <end position="102"/>
    </location>
</feature>
<organism evidence="2 3">
    <name type="scientific">Robertmurraya siralis</name>
    <dbReference type="NCBI Taxonomy" id="77777"/>
    <lineage>
        <taxon>Bacteria</taxon>
        <taxon>Bacillati</taxon>
        <taxon>Bacillota</taxon>
        <taxon>Bacilli</taxon>
        <taxon>Bacillales</taxon>
        <taxon>Bacillaceae</taxon>
        <taxon>Robertmurraya</taxon>
    </lineage>
</organism>
<name>A0A919WE14_9BACI</name>
<sequence>MKILVIYIIIFLFALNDLFSHFNDRALDANLLMLVNITILLFLIIARFQFYKIIRGSQQQVEKDKEDSHCVALERKAYTITSFIQMALSLSFLGLLIGFLLLRETAPSVPFWSFTLMIISVFNFFPNPKLMRITNPNFQFPDPQSNHYNQEIMDQFDDGEKYVILKSLLKVYSVLIWGLVILASGLMYYSIFSGNSQLISIIGIGILLILIQISYTTSLKPNKLK</sequence>
<feature type="transmembrane region" description="Helical" evidence="1">
    <location>
        <begin position="108"/>
        <end position="125"/>
    </location>
</feature>
<feature type="transmembrane region" description="Helical" evidence="1">
    <location>
        <begin position="30"/>
        <end position="50"/>
    </location>
</feature>
<dbReference type="EMBL" id="BORC01000001">
    <property type="protein sequence ID" value="GIN60047.1"/>
    <property type="molecule type" value="Genomic_DNA"/>
</dbReference>
<keyword evidence="1" id="KW-1133">Transmembrane helix</keyword>
<dbReference type="Proteomes" id="UP000682111">
    <property type="component" value="Unassembled WGS sequence"/>
</dbReference>
<protein>
    <recommendedName>
        <fullName evidence="4">DUF3169 family protein</fullName>
    </recommendedName>
</protein>
<reference evidence="2" key="1">
    <citation type="submission" date="2021-03" db="EMBL/GenBank/DDBJ databases">
        <title>Antimicrobial resistance genes in bacteria isolated from Japanese honey, and their potential for conferring macrolide and lincosamide resistance in the American foulbrood pathogen Paenibacillus larvae.</title>
        <authorList>
            <person name="Okamoto M."/>
            <person name="Kumagai M."/>
            <person name="Kanamori H."/>
            <person name="Takamatsu D."/>
        </authorList>
    </citation>
    <scope>NUCLEOTIDE SEQUENCE</scope>
    <source>
        <strain evidence="2">J27TS8</strain>
    </source>
</reference>
<keyword evidence="1" id="KW-0812">Transmembrane</keyword>
<dbReference type="AlphaFoldDB" id="A0A919WE14"/>
<dbReference type="RefSeq" id="WP_095312685.1">
    <property type="nucleotide sequence ID" value="NZ_BORC01000001.1"/>
</dbReference>
<feature type="transmembrane region" description="Helical" evidence="1">
    <location>
        <begin position="197"/>
        <end position="215"/>
    </location>
</feature>
<evidence type="ECO:0000256" key="1">
    <source>
        <dbReference type="SAM" id="Phobius"/>
    </source>
</evidence>
<evidence type="ECO:0000313" key="3">
    <source>
        <dbReference type="Proteomes" id="UP000682111"/>
    </source>
</evidence>
<comment type="caution">
    <text evidence="2">The sequence shown here is derived from an EMBL/GenBank/DDBJ whole genome shotgun (WGS) entry which is preliminary data.</text>
</comment>
<keyword evidence="1" id="KW-0472">Membrane</keyword>
<gene>
    <name evidence="2" type="ORF">J27TS8_00400</name>
</gene>
<evidence type="ECO:0000313" key="2">
    <source>
        <dbReference type="EMBL" id="GIN60047.1"/>
    </source>
</evidence>
<keyword evidence="3" id="KW-1185">Reference proteome</keyword>
<accession>A0A919WE14</accession>
<dbReference type="Pfam" id="PF11368">
    <property type="entry name" value="DUF3169"/>
    <property type="match status" value="1"/>
</dbReference>
<evidence type="ECO:0008006" key="4">
    <source>
        <dbReference type="Google" id="ProtNLM"/>
    </source>
</evidence>
<dbReference type="OrthoDB" id="2199273at2"/>